<accession>A0A1H8RIX3</accession>
<dbReference type="Proteomes" id="UP000181951">
    <property type="component" value="Unassembled WGS sequence"/>
</dbReference>
<dbReference type="AlphaFoldDB" id="A0A1H8RIX3"/>
<dbReference type="RefSeq" id="WP_069466233.1">
    <property type="nucleotide sequence ID" value="NZ_FODD01000035.1"/>
</dbReference>
<sequence length="118" mass="12955">MRDSEFVRRVIGILTEAKELRARLAENPDRDDVSAQNMRVLLNELVPDVALPAGLSPAEVSEALSEQLGPVFERIAGVFSLVFLALADVHDSGRTDLTSADVLQDLALRADELWPDDE</sequence>
<protein>
    <submittedName>
        <fullName evidence="1">Uncharacterized protein</fullName>
    </submittedName>
</protein>
<dbReference type="EMBL" id="FODD01000035">
    <property type="protein sequence ID" value="SEO66272.1"/>
    <property type="molecule type" value="Genomic_DNA"/>
</dbReference>
<reference evidence="1 2" key="1">
    <citation type="submission" date="2016-10" db="EMBL/GenBank/DDBJ databases">
        <authorList>
            <person name="de Groot N.N."/>
        </authorList>
    </citation>
    <scope>NUCLEOTIDE SEQUENCE [LARGE SCALE GENOMIC DNA]</scope>
    <source>
        <strain evidence="1 2">CGMCC 4.2026</strain>
    </source>
</reference>
<evidence type="ECO:0000313" key="1">
    <source>
        <dbReference type="EMBL" id="SEO66272.1"/>
    </source>
</evidence>
<organism evidence="1 2">
    <name type="scientific">Actinacidiphila rubida</name>
    <dbReference type="NCBI Taxonomy" id="310780"/>
    <lineage>
        <taxon>Bacteria</taxon>
        <taxon>Bacillati</taxon>
        <taxon>Actinomycetota</taxon>
        <taxon>Actinomycetes</taxon>
        <taxon>Kitasatosporales</taxon>
        <taxon>Streptomycetaceae</taxon>
        <taxon>Actinacidiphila</taxon>
    </lineage>
</organism>
<dbReference type="OrthoDB" id="3692231at2"/>
<gene>
    <name evidence="1" type="ORF">SAMN05216267_103511</name>
</gene>
<proteinExistence type="predicted"/>
<keyword evidence="2" id="KW-1185">Reference proteome</keyword>
<name>A0A1H8RIX3_9ACTN</name>
<evidence type="ECO:0000313" key="2">
    <source>
        <dbReference type="Proteomes" id="UP000181951"/>
    </source>
</evidence>